<feature type="transmembrane region" description="Helical" evidence="1">
    <location>
        <begin position="12"/>
        <end position="36"/>
    </location>
</feature>
<evidence type="ECO:0000259" key="2">
    <source>
        <dbReference type="Pfam" id="PF00561"/>
    </source>
</evidence>
<feature type="domain" description="AB hydrolase-1" evidence="2">
    <location>
        <begin position="82"/>
        <end position="201"/>
    </location>
</feature>
<dbReference type="AlphaFoldDB" id="A0A317XA41"/>
<dbReference type="Pfam" id="PF00561">
    <property type="entry name" value="Abhydrolase_1"/>
    <property type="match status" value="1"/>
</dbReference>
<organism evidence="3 4">
    <name type="scientific">Aspergillus sclerotioniger CBS 115572</name>
    <dbReference type="NCBI Taxonomy" id="1450535"/>
    <lineage>
        <taxon>Eukaryota</taxon>
        <taxon>Fungi</taxon>
        <taxon>Dikarya</taxon>
        <taxon>Ascomycota</taxon>
        <taxon>Pezizomycotina</taxon>
        <taxon>Eurotiomycetes</taxon>
        <taxon>Eurotiomycetidae</taxon>
        <taxon>Eurotiales</taxon>
        <taxon>Aspergillaceae</taxon>
        <taxon>Aspergillus</taxon>
        <taxon>Aspergillus subgen. Circumdati</taxon>
    </lineage>
</organism>
<name>A0A317XA41_9EURO</name>
<gene>
    <name evidence="3" type="ORF">BO94DRAFT_580643</name>
</gene>
<dbReference type="Gene3D" id="3.40.50.1820">
    <property type="entry name" value="alpha/beta hydrolase"/>
    <property type="match status" value="1"/>
</dbReference>
<keyword evidence="3" id="KW-0378">Hydrolase</keyword>
<dbReference type="Proteomes" id="UP000246702">
    <property type="component" value="Unassembled WGS sequence"/>
</dbReference>
<dbReference type="STRING" id="1450535.A0A317XA41"/>
<keyword evidence="1" id="KW-0812">Transmembrane</keyword>
<dbReference type="InterPro" id="IPR029058">
    <property type="entry name" value="AB_hydrolase_fold"/>
</dbReference>
<dbReference type="SUPFAM" id="SSF53474">
    <property type="entry name" value="alpha/beta-Hydrolases"/>
    <property type="match status" value="1"/>
</dbReference>
<evidence type="ECO:0000313" key="3">
    <source>
        <dbReference type="EMBL" id="PWY95444.1"/>
    </source>
</evidence>
<dbReference type="GeneID" id="37117484"/>
<dbReference type="RefSeq" id="XP_025472205.1">
    <property type="nucleotide sequence ID" value="XM_025615341.1"/>
</dbReference>
<protein>
    <submittedName>
        <fullName evidence="3">Putative alpha/beta fold family hydrolase</fullName>
    </submittedName>
</protein>
<reference evidence="3 4" key="1">
    <citation type="submission" date="2016-12" db="EMBL/GenBank/DDBJ databases">
        <title>The genomes of Aspergillus section Nigri reveals drivers in fungal speciation.</title>
        <authorList>
            <consortium name="DOE Joint Genome Institute"/>
            <person name="Vesth T.C."/>
            <person name="Nybo J."/>
            <person name="Theobald S."/>
            <person name="Brandl J."/>
            <person name="Frisvad J.C."/>
            <person name="Nielsen K.F."/>
            <person name="Lyhne E.K."/>
            <person name="Kogle M.E."/>
            <person name="Kuo A."/>
            <person name="Riley R."/>
            <person name="Clum A."/>
            <person name="Nolan M."/>
            <person name="Lipzen A."/>
            <person name="Salamov A."/>
            <person name="Henrissat B."/>
            <person name="Wiebenga A."/>
            <person name="De Vries R.P."/>
            <person name="Grigoriev I.V."/>
            <person name="Mortensen U.H."/>
            <person name="Andersen M.R."/>
            <person name="Baker S.E."/>
        </authorList>
    </citation>
    <scope>NUCLEOTIDE SEQUENCE [LARGE SCALE GENOMIC DNA]</scope>
    <source>
        <strain evidence="3 4">CBS 115572</strain>
    </source>
</reference>
<dbReference type="InterPro" id="IPR000073">
    <property type="entry name" value="AB_hydrolase_1"/>
</dbReference>
<keyword evidence="4" id="KW-1185">Reference proteome</keyword>
<dbReference type="GO" id="GO:0016787">
    <property type="term" value="F:hydrolase activity"/>
    <property type="evidence" value="ECO:0007669"/>
    <property type="project" value="UniProtKB-KW"/>
</dbReference>
<dbReference type="PANTHER" id="PTHR43329">
    <property type="entry name" value="EPOXIDE HYDROLASE"/>
    <property type="match status" value="1"/>
</dbReference>
<evidence type="ECO:0000313" key="4">
    <source>
        <dbReference type="Proteomes" id="UP000246702"/>
    </source>
</evidence>
<evidence type="ECO:0000256" key="1">
    <source>
        <dbReference type="SAM" id="Phobius"/>
    </source>
</evidence>
<comment type="caution">
    <text evidence="3">The sequence shown here is derived from an EMBL/GenBank/DDBJ whole genome shotgun (WGS) entry which is preliminary data.</text>
</comment>
<proteinExistence type="predicted"/>
<keyword evidence="1" id="KW-1133">Transmembrane helix</keyword>
<sequence length="458" mass="50910">MAAWLLNKLKSFMVLAYGFTGLLYYGLVAVRLGYLFKEPTEKENLELQIARDKFWNLSKDWSGFAHHILTLRSGFKFHYAKPVVVFIHGFPDSWAIWRHVLSSSSLQESATLVAVDMPGYGGSDSFEEYSATNVLESLTEFVIAIRAKYGVDTEAGPRQKKLTIVAHDWGCVVSMRLAAEAPQLADRFILTNGPLPRHSASNVRRLISTSVKMVKTASRDPIRSRSMFSKAFSTLGPVFRQVWRSKYIFAFQLPMFLVRYLGRGGYYSFLKIIHRSSYGRREFTSQDAAECLASTMGPSTTESSTQTADGEEYPASLKNERAPSSFQHMACYYRDGTSIARWNKSVETITDLHSISGGNGAGLFDDGPKGALKASATILWGKADIALEPQICLDGISDYLVADSQLVELPLSGHFTPLERESQVALEKAVEWSVKGEKEDIGAVVKACYPKAVVTLRK</sequence>
<keyword evidence="1" id="KW-0472">Membrane</keyword>
<dbReference type="OrthoDB" id="6431331at2759"/>
<dbReference type="EMBL" id="MSFK01000002">
    <property type="protein sequence ID" value="PWY95444.1"/>
    <property type="molecule type" value="Genomic_DNA"/>
</dbReference>
<accession>A0A317XA41</accession>